<dbReference type="Proteomes" id="UP000663868">
    <property type="component" value="Unassembled WGS sequence"/>
</dbReference>
<comment type="caution">
    <text evidence="4">The sequence shown here is derived from an EMBL/GenBank/DDBJ whole genome shotgun (WGS) entry which is preliminary data.</text>
</comment>
<reference evidence="4" key="1">
    <citation type="submission" date="2021-02" db="EMBL/GenBank/DDBJ databases">
        <authorList>
            <person name="Nowell W R."/>
        </authorList>
    </citation>
    <scope>NUCLEOTIDE SEQUENCE</scope>
</reference>
<keyword evidence="1" id="KW-0472">Membrane</keyword>
<feature type="transmembrane region" description="Helical" evidence="1">
    <location>
        <begin position="12"/>
        <end position="35"/>
    </location>
</feature>
<protein>
    <submittedName>
        <fullName evidence="4">Uncharacterized protein</fullName>
    </submittedName>
</protein>
<evidence type="ECO:0000313" key="2">
    <source>
        <dbReference type="EMBL" id="CAF0875789.1"/>
    </source>
</evidence>
<evidence type="ECO:0000313" key="4">
    <source>
        <dbReference type="EMBL" id="CAF3990633.1"/>
    </source>
</evidence>
<name>A0A819N4L4_9BILA</name>
<dbReference type="AlphaFoldDB" id="A0A819N4L4"/>
<organism evidence="4 6">
    <name type="scientific">Adineta steineri</name>
    <dbReference type="NCBI Taxonomy" id="433720"/>
    <lineage>
        <taxon>Eukaryota</taxon>
        <taxon>Metazoa</taxon>
        <taxon>Spiralia</taxon>
        <taxon>Gnathifera</taxon>
        <taxon>Rotifera</taxon>
        <taxon>Eurotatoria</taxon>
        <taxon>Bdelloidea</taxon>
        <taxon>Adinetida</taxon>
        <taxon>Adinetidae</taxon>
        <taxon>Adineta</taxon>
    </lineage>
</organism>
<keyword evidence="1" id="KW-1133">Transmembrane helix</keyword>
<dbReference type="Proteomes" id="UP000663860">
    <property type="component" value="Unassembled WGS sequence"/>
</dbReference>
<dbReference type="OrthoDB" id="10070282at2759"/>
<evidence type="ECO:0000313" key="6">
    <source>
        <dbReference type="Proteomes" id="UP000663881"/>
    </source>
</evidence>
<dbReference type="EMBL" id="CAJOAY010002939">
    <property type="protein sequence ID" value="CAF3990633.1"/>
    <property type="molecule type" value="Genomic_DNA"/>
</dbReference>
<evidence type="ECO:0000256" key="1">
    <source>
        <dbReference type="SAM" id="Phobius"/>
    </source>
</evidence>
<dbReference type="EMBL" id="CAJOBB010004550">
    <property type="protein sequence ID" value="CAF4093514.1"/>
    <property type="molecule type" value="Genomic_DNA"/>
</dbReference>
<sequence>MLQCNSDTVIRLIIVPVLVGFLFYVVAAIIVSVIYTTPCCFCSSRLIVRADIYVALDRLVATYELDELYSRRQTLHDIIDGLNKQFSQAFPQTFFKLVVTAFSGKPILITDLRRKKQQYDRPSIITVNGTIYFVANYTKNDILNALKNCSETITFVTVDGQPSTKLATFSTLYSTCTDTYLDSRSQNVVKELRSIDVIDPSITTYGSTLSTSTDTLPTTLATDTTITKQTEKTTITPYTSSTSSNATPILTPLMTTTPYTSSTSSNVTSTTETGWVWMWMWVLEYLK</sequence>
<dbReference type="Proteomes" id="UP000663891">
    <property type="component" value="Unassembled WGS sequence"/>
</dbReference>
<dbReference type="EMBL" id="CAJNOE010000080">
    <property type="protein sequence ID" value="CAF0875789.1"/>
    <property type="molecule type" value="Genomic_DNA"/>
</dbReference>
<evidence type="ECO:0000313" key="3">
    <source>
        <dbReference type="EMBL" id="CAF1021147.1"/>
    </source>
</evidence>
<accession>A0A819N4L4</accession>
<gene>
    <name evidence="2" type="ORF">IZO911_LOCUS10912</name>
    <name evidence="5" type="ORF">KXQ929_LOCUS34102</name>
    <name evidence="4" type="ORF">OKA104_LOCUS29191</name>
    <name evidence="3" type="ORF">VCS650_LOCUS15803</name>
</gene>
<dbReference type="EMBL" id="CAJNON010000138">
    <property type="protein sequence ID" value="CAF1021147.1"/>
    <property type="molecule type" value="Genomic_DNA"/>
</dbReference>
<evidence type="ECO:0000313" key="5">
    <source>
        <dbReference type="EMBL" id="CAF4093514.1"/>
    </source>
</evidence>
<dbReference type="Proteomes" id="UP000663881">
    <property type="component" value="Unassembled WGS sequence"/>
</dbReference>
<proteinExistence type="predicted"/>
<keyword evidence="1" id="KW-0812">Transmembrane</keyword>